<evidence type="ECO:0000256" key="4">
    <source>
        <dbReference type="ARBA" id="ARBA00022880"/>
    </source>
</evidence>
<evidence type="ECO:0000256" key="8">
    <source>
        <dbReference type="SAM" id="MobiDB-lite"/>
    </source>
</evidence>
<proteinExistence type="inferred from homology"/>
<evidence type="ECO:0000313" key="11">
    <source>
        <dbReference type="Proteomes" id="UP000504638"/>
    </source>
</evidence>
<keyword evidence="7" id="KW-0131">Cell cycle</keyword>
<evidence type="ECO:0000259" key="9">
    <source>
        <dbReference type="Pfam" id="PF04821"/>
    </source>
</evidence>
<reference evidence="12" key="3">
    <citation type="submission" date="2025-04" db="UniProtKB">
        <authorList>
            <consortium name="RefSeq"/>
        </authorList>
    </citation>
    <scope>IDENTIFICATION</scope>
    <source>
        <strain evidence="12">CBS 781.70</strain>
    </source>
</reference>
<dbReference type="GO" id="GO:0043111">
    <property type="term" value="P:replication fork arrest"/>
    <property type="evidence" value="ECO:0007669"/>
    <property type="project" value="TreeGrafter"/>
</dbReference>
<organism evidence="10">
    <name type="scientific">Eremomyces bilateralis CBS 781.70</name>
    <dbReference type="NCBI Taxonomy" id="1392243"/>
    <lineage>
        <taxon>Eukaryota</taxon>
        <taxon>Fungi</taxon>
        <taxon>Dikarya</taxon>
        <taxon>Ascomycota</taxon>
        <taxon>Pezizomycotina</taxon>
        <taxon>Dothideomycetes</taxon>
        <taxon>Dothideomycetes incertae sedis</taxon>
        <taxon>Eremomycetales</taxon>
        <taxon>Eremomycetaceae</taxon>
        <taxon>Eremomyces</taxon>
    </lineage>
</organism>
<feature type="compositionally biased region" description="Basic residues" evidence="8">
    <location>
        <begin position="336"/>
        <end position="345"/>
    </location>
</feature>
<feature type="compositionally biased region" description="Low complexity" evidence="8">
    <location>
        <begin position="1069"/>
        <end position="1082"/>
    </location>
</feature>
<dbReference type="GO" id="GO:0000076">
    <property type="term" value="P:DNA replication checkpoint signaling"/>
    <property type="evidence" value="ECO:0007669"/>
    <property type="project" value="TreeGrafter"/>
</dbReference>
<dbReference type="OrthoDB" id="310853at2759"/>
<comment type="subcellular location">
    <subcellularLocation>
        <location evidence="1">Nucleus</location>
    </subcellularLocation>
</comment>
<feature type="region of interest" description="Disordered" evidence="8">
    <location>
        <begin position="557"/>
        <end position="604"/>
    </location>
</feature>
<evidence type="ECO:0000256" key="2">
    <source>
        <dbReference type="ARBA" id="ARBA00008174"/>
    </source>
</evidence>
<dbReference type="GO" id="GO:0003677">
    <property type="term" value="F:DNA binding"/>
    <property type="evidence" value="ECO:0007669"/>
    <property type="project" value="TreeGrafter"/>
</dbReference>
<evidence type="ECO:0000313" key="10">
    <source>
        <dbReference type="EMBL" id="KAF1812950.1"/>
    </source>
</evidence>
<dbReference type="Pfam" id="PF04821">
    <property type="entry name" value="TIMELESS"/>
    <property type="match status" value="1"/>
</dbReference>
<dbReference type="EMBL" id="ML975156">
    <property type="protein sequence ID" value="KAF1812950.1"/>
    <property type="molecule type" value="Genomic_DNA"/>
</dbReference>
<feature type="region of interest" description="Disordered" evidence="8">
    <location>
        <begin position="940"/>
        <end position="1170"/>
    </location>
</feature>
<gene>
    <name evidence="10 12" type="ORF">P152DRAFT_435268</name>
</gene>
<evidence type="ECO:0000256" key="5">
    <source>
        <dbReference type="ARBA" id="ARBA00023242"/>
    </source>
</evidence>
<reference evidence="10 12" key="1">
    <citation type="submission" date="2020-01" db="EMBL/GenBank/DDBJ databases">
        <authorList>
            <consortium name="DOE Joint Genome Institute"/>
            <person name="Haridas S."/>
            <person name="Albert R."/>
            <person name="Binder M."/>
            <person name="Bloem J."/>
            <person name="Labutti K."/>
            <person name="Salamov A."/>
            <person name="Andreopoulos B."/>
            <person name="Baker S.E."/>
            <person name="Barry K."/>
            <person name="Bills G."/>
            <person name="Bluhm B.H."/>
            <person name="Cannon C."/>
            <person name="Castanera R."/>
            <person name="Culley D.E."/>
            <person name="Daum C."/>
            <person name="Ezra D."/>
            <person name="Gonzalez J.B."/>
            <person name="Henrissat B."/>
            <person name="Kuo A."/>
            <person name="Liang C."/>
            <person name="Lipzen A."/>
            <person name="Lutzoni F."/>
            <person name="Magnuson J."/>
            <person name="Mondo S."/>
            <person name="Nolan M."/>
            <person name="Ohm R."/>
            <person name="Pangilinan J."/>
            <person name="Park H.-J."/>
            <person name="Ramirez L."/>
            <person name="Alfaro M."/>
            <person name="Sun H."/>
            <person name="Tritt A."/>
            <person name="Yoshinaga Y."/>
            <person name="Zwiers L.-H."/>
            <person name="Turgeon B.G."/>
            <person name="Goodwin S.B."/>
            <person name="Spatafora J.W."/>
            <person name="Crous P.W."/>
            <person name="Grigoriev I.V."/>
        </authorList>
    </citation>
    <scope>NUCLEOTIDE SEQUENCE</scope>
    <source>
        <strain evidence="10 12">CBS 781.70</strain>
    </source>
</reference>
<evidence type="ECO:0000256" key="7">
    <source>
        <dbReference type="ARBA" id="ARBA00023306"/>
    </source>
</evidence>
<dbReference type="GO" id="GO:0051321">
    <property type="term" value="P:meiotic cell cycle"/>
    <property type="evidence" value="ECO:0007669"/>
    <property type="project" value="UniProtKB-KW"/>
</dbReference>
<evidence type="ECO:0000256" key="6">
    <source>
        <dbReference type="ARBA" id="ARBA00023254"/>
    </source>
</evidence>
<dbReference type="GeneID" id="54418092"/>
<dbReference type="PANTHER" id="PTHR22940:SF4">
    <property type="entry name" value="PROTEIN TIMELESS HOMOLOG"/>
    <property type="match status" value="1"/>
</dbReference>
<dbReference type="InterPro" id="IPR044998">
    <property type="entry name" value="Timeless"/>
</dbReference>
<accession>A0A6G1G4W1</accession>
<keyword evidence="5" id="KW-0539">Nucleus</keyword>
<keyword evidence="11" id="KW-1185">Reference proteome</keyword>
<keyword evidence="6" id="KW-0469">Meiosis</keyword>
<feature type="compositionally biased region" description="Basic and acidic residues" evidence="8">
    <location>
        <begin position="1040"/>
        <end position="1049"/>
    </location>
</feature>
<feature type="domain" description="Timeless N-terminal" evidence="9">
    <location>
        <begin position="36"/>
        <end position="305"/>
    </location>
</feature>
<sequence length="1170" mass="133685">MEIDDSRPSTVDPEVRAYVYSLVTALGGSSAELDGRYVLGDDALAVLKDLRRWLKHVDEKLNRFDVARSMAEANLLRGDLLQILASFPENIPEGGLKFKVALACLDLMVTLTWPLDIDDAQMTVGHHRHTPYLQLAQAGYKRAILGHDTTQILRTIVQITIPSMAQPRNERNTRDEDIIRLALYFFRNVVQIAHPADLPMDGEEAEISRSATIDTFADQDIFPFLLTIASSMGSEFVQQDVITLEILFHLLRGINPAKLFMEEQQLAKSNTKDFRDLLQKEKSMLSEYARHAPTRHNRFGAMVWVKRADNRMSTVSGQDVLGNSQRTLNKMDKSKKWNKPKQRSRKTGDDGAEFDVETPLSPSARNHLRSFIEDFLDSSFNPLFVQLRKAIEREADRVLKSHTSQFFYLISWFLKAECARREKKSAKSKGKTVAEEDEGFSLVASVLNQETFILLNRFMQSGVDNKMNIDVNAGMKCFTQILLTIQQMAESSNEDDQDIADNIQNRIFYEESTHDRIIRLVRSYKDQGFGYLDACTELAHVFIRMLEHYSKQNADLQIRSKRRARRKKKEKRKEKQANSGEDGNQEEDPQEDSEEEEEQDALQTTKERKFDFMRFSARFVNENCINTFIAFTKFYHELDAQQLKRAHRFFYRAAFKLEQSVLLFRADIIRLFHRMIEGPNGLDRQHASFKEWKELVKNVLRKLIKKVEERPELIVEILFSKMSPTLYYLQHGYDREVPKSVPRVAPELELTPGLSKEVQIQVAVKAVLLQDKSGNAFWVQSTLEEILEKRKKQEADATRQGVDAIAWASENPDAPVPSREEPKIAPIPLESNDPDRRKAMVKDSKLRLLLSVLGLHWADGSDGTKLGWVFPSEMGWREIEENFHFVSEALGLEEGGMDETLDYSDYIRRKIVPRQRAEFDDDSGEDDFIANDDIEELLFPVGGPTARKPDALEKPKSKRKLKNRGELDDEEKERRARAKRKAESEKQKKIKSALFVHSSDEDSGDDAEFFAQEEKRRENTNQNIRQALLNLTTGSKKRKSAVEGGEKDKRKAKKRKSIAGSDSELSDASPLRTSRSTSPRPTDQILISSDHSSDESDDETPISSQHHVERNTGDVEMSDVDEEPAAVKQTETSALNGNNAQSDSEDDVPVKRAPAPRMRAGFVIDDSDEE</sequence>
<protein>
    <recommendedName>
        <fullName evidence="3">Topoisomerase 1-associated factor 1</fullName>
    </recommendedName>
</protein>
<feature type="compositionally biased region" description="Polar residues" evidence="8">
    <location>
        <begin position="1129"/>
        <end position="1142"/>
    </location>
</feature>
<feature type="compositionally biased region" description="Acidic residues" evidence="8">
    <location>
        <begin position="583"/>
        <end position="600"/>
    </location>
</feature>
<dbReference type="AlphaFoldDB" id="A0A6G1G4W1"/>
<dbReference type="RefSeq" id="XP_033534581.1">
    <property type="nucleotide sequence ID" value="XM_033677522.1"/>
</dbReference>
<dbReference type="InterPro" id="IPR006906">
    <property type="entry name" value="Timeless_N"/>
</dbReference>
<feature type="compositionally biased region" description="Polar residues" evidence="8">
    <location>
        <begin position="1020"/>
        <end position="1034"/>
    </location>
</feature>
<keyword evidence="4" id="KW-0236">DNA replication inhibitor</keyword>
<dbReference type="GO" id="GO:0006281">
    <property type="term" value="P:DNA repair"/>
    <property type="evidence" value="ECO:0007669"/>
    <property type="project" value="TreeGrafter"/>
</dbReference>
<comment type="similarity">
    <text evidence="2">Belongs to the timeless family.</text>
</comment>
<dbReference type="Proteomes" id="UP000504638">
    <property type="component" value="Unplaced"/>
</dbReference>
<dbReference type="GO" id="GO:0031298">
    <property type="term" value="C:replication fork protection complex"/>
    <property type="evidence" value="ECO:0007669"/>
    <property type="project" value="TreeGrafter"/>
</dbReference>
<dbReference type="PANTHER" id="PTHR22940">
    <property type="entry name" value="TIMEOUT/TIMELESS-2"/>
    <property type="match status" value="1"/>
</dbReference>
<feature type="region of interest" description="Disordered" evidence="8">
    <location>
        <begin position="806"/>
        <end position="835"/>
    </location>
</feature>
<reference evidence="12" key="2">
    <citation type="submission" date="2020-04" db="EMBL/GenBank/DDBJ databases">
        <authorList>
            <consortium name="NCBI Genome Project"/>
        </authorList>
    </citation>
    <scope>NUCLEOTIDE SEQUENCE</scope>
    <source>
        <strain evidence="12">CBS 781.70</strain>
    </source>
</reference>
<feature type="compositionally biased region" description="Basic residues" evidence="8">
    <location>
        <begin position="559"/>
        <end position="574"/>
    </location>
</feature>
<feature type="region of interest" description="Disordered" evidence="8">
    <location>
        <begin position="322"/>
        <end position="358"/>
    </location>
</feature>
<evidence type="ECO:0000313" key="12">
    <source>
        <dbReference type="RefSeq" id="XP_033534581.1"/>
    </source>
</evidence>
<evidence type="ECO:0000256" key="1">
    <source>
        <dbReference type="ARBA" id="ARBA00004123"/>
    </source>
</evidence>
<evidence type="ECO:0000256" key="3">
    <source>
        <dbReference type="ARBA" id="ARBA00021529"/>
    </source>
</evidence>
<name>A0A6G1G4W1_9PEZI</name>